<dbReference type="RefSeq" id="XP_044657895.1">
    <property type="nucleotide sequence ID" value="XM_044801960.1"/>
</dbReference>
<proteinExistence type="predicted"/>
<comment type="caution">
    <text evidence="1">The sequence shown here is derived from an EMBL/GenBank/DDBJ whole genome shotgun (WGS) entry which is preliminary data.</text>
</comment>
<accession>A0A9P3CS51</accession>
<dbReference type="EMBL" id="BOLY01000004">
    <property type="protein sequence ID" value="GIZ43408.1"/>
    <property type="molecule type" value="Genomic_DNA"/>
</dbReference>
<dbReference type="AlphaFoldDB" id="A0A9P3CS51"/>
<sequence length="363" mass="41966">MVGRRSGARRYKENFDPHSNKVRIVRIAGNLSCAKKDFSVQLSNDQMIKFFEPVLQQNFALIRRGLSSKVKAIVVAGGLSKSTYFMDRLQEEFKSSDAYIDSVGMRAIGSCNPVTRGTMLKYHNIQARALPTTDCFGISEDQVYDRRVHHDLVDVFGNAQPPRPQARSSQYYRDDYAKSRWRTIVPDGNRVRRSIWQLRTVQLREDELGYWVQGEENIWIQVYWSSKQRDENSPIFTENDGEQLCEGIEKFGAPLCIELPDLAQEKFTLKRPDLMLGKKLRDWQYGDCRACHTRRCIAEEFYEVYYRLELTFSGANIYFRVEFAKPKKNAAIAYRAQLGPNDVIRMGGQSLLISETQNPNPRV</sequence>
<dbReference type="InterPro" id="IPR043129">
    <property type="entry name" value="ATPase_NBD"/>
</dbReference>
<gene>
    <name evidence="1" type="ORF">CKM354_000663600</name>
</gene>
<protein>
    <submittedName>
        <fullName evidence="1">Uncharacterized protein</fullName>
    </submittedName>
</protein>
<dbReference type="SUPFAM" id="SSF53067">
    <property type="entry name" value="Actin-like ATPase domain"/>
    <property type="match status" value="1"/>
</dbReference>
<evidence type="ECO:0000313" key="2">
    <source>
        <dbReference type="Proteomes" id="UP000825890"/>
    </source>
</evidence>
<organism evidence="1 2">
    <name type="scientific">Cercospora kikuchii</name>
    <dbReference type="NCBI Taxonomy" id="84275"/>
    <lineage>
        <taxon>Eukaryota</taxon>
        <taxon>Fungi</taxon>
        <taxon>Dikarya</taxon>
        <taxon>Ascomycota</taxon>
        <taxon>Pezizomycotina</taxon>
        <taxon>Dothideomycetes</taxon>
        <taxon>Dothideomycetidae</taxon>
        <taxon>Mycosphaerellales</taxon>
        <taxon>Mycosphaerellaceae</taxon>
        <taxon>Cercospora</taxon>
    </lineage>
</organism>
<dbReference type="Proteomes" id="UP000825890">
    <property type="component" value="Unassembled WGS sequence"/>
</dbReference>
<evidence type="ECO:0000313" key="1">
    <source>
        <dbReference type="EMBL" id="GIZ43408.1"/>
    </source>
</evidence>
<keyword evidence="2" id="KW-1185">Reference proteome</keyword>
<dbReference type="OrthoDB" id="3630997at2759"/>
<name>A0A9P3CS51_9PEZI</name>
<dbReference type="GeneID" id="68292211"/>
<reference evidence="1 2" key="1">
    <citation type="submission" date="2021-01" db="EMBL/GenBank/DDBJ databases">
        <title>Cercospora kikuchii MAFF 305040 whole genome shotgun sequence.</title>
        <authorList>
            <person name="Kashiwa T."/>
            <person name="Suzuki T."/>
        </authorList>
    </citation>
    <scope>NUCLEOTIDE SEQUENCE [LARGE SCALE GENOMIC DNA]</scope>
    <source>
        <strain evidence="1 2">MAFF 305040</strain>
    </source>
</reference>